<organism evidence="10 11">
    <name type="scientific">Tistlia consotensis USBA 355</name>
    <dbReference type="NCBI Taxonomy" id="560819"/>
    <lineage>
        <taxon>Bacteria</taxon>
        <taxon>Pseudomonadati</taxon>
        <taxon>Pseudomonadota</taxon>
        <taxon>Alphaproteobacteria</taxon>
        <taxon>Rhodospirillales</taxon>
        <taxon>Rhodovibrionaceae</taxon>
        <taxon>Tistlia</taxon>
    </lineage>
</organism>
<gene>
    <name evidence="10" type="ORF">SAMN05428998_103197</name>
</gene>
<dbReference type="InterPro" id="IPR016039">
    <property type="entry name" value="Thiolase-like"/>
</dbReference>
<dbReference type="RefSeq" id="WP_085121636.1">
    <property type="nucleotide sequence ID" value="NZ_FWZX01000003.1"/>
</dbReference>
<name>A0A1Y6BJK9_9PROT</name>
<dbReference type="GO" id="GO:0003988">
    <property type="term" value="F:acetyl-CoA C-acyltransferase activity"/>
    <property type="evidence" value="ECO:0007669"/>
    <property type="project" value="UniProtKB-ARBA"/>
</dbReference>
<sequence>MTEVVFVSAVRSAIGTFGGALAGESPCSLGAAVVREALARAGVEGEQVGHVVFGNVIQTEPRDAYLARVAALDGGVAKAAPAMTLNRLCGSGAQAIVSAAQSILLGDAEVAVAGGAEAMSRAPHLLTTGRFGQRMGDTAAVDALVGILTDPFGNGIMGLTAERVADKWGIGRERQDAFALESQRRAARAIGEGRFESQILPLEVGRGSRARSFAVDEHPKPQTTAEDLANLKPAFRRDGGSVTAGNASGINDGAAALVLMSAEAAERGGHRPLGRLVGYAHAGVEPGEMGIGPVPAVRGLLARTGLAVEDFDLVESNEAFAAQALAVSDELGLDPERVNPNGGAIALGHPVGATGAILTVKALYELARSGGRRALVTLCIGGGQGIALALERL</sequence>
<dbReference type="NCBIfam" id="TIGR01930">
    <property type="entry name" value="AcCoA-C-Actrans"/>
    <property type="match status" value="1"/>
</dbReference>
<dbReference type="Pfam" id="PF02803">
    <property type="entry name" value="Thiolase_C"/>
    <property type="match status" value="1"/>
</dbReference>
<evidence type="ECO:0000256" key="2">
    <source>
        <dbReference type="ARBA" id="ARBA00022679"/>
    </source>
</evidence>
<feature type="active site" description="Proton acceptor" evidence="6">
    <location>
        <position position="349"/>
    </location>
</feature>
<evidence type="ECO:0000259" key="8">
    <source>
        <dbReference type="Pfam" id="PF00108"/>
    </source>
</evidence>
<dbReference type="PROSITE" id="PS00737">
    <property type="entry name" value="THIOLASE_2"/>
    <property type="match status" value="1"/>
</dbReference>
<dbReference type="FunFam" id="3.40.47.10:FF:000010">
    <property type="entry name" value="Acetyl-CoA acetyltransferase (Thiolase)"/>
    <property type="match status" value="1"/>
</dbReference>
<dbReference type="GO" id="GO:0042619">
    <property type="term" value="P:poly-hydroxybutyrate biosynthetic process"/>
    <property type="evidence" value="ECO:0007669"/>
    <property type="project" value="UniProtKB-KW"/>
</dbReference>
<dbReference type="PANTHER" id="PTHR18919:SF107">
    <property type="entry name" value="ACETYL-COA ACETYLTRANSFERASE, CYTOSOLIC"/>
    <property type="match status" value="1"/>
</dbReference>
<dbReference type="NCBIfam" id="NF006552">
    <property type="entry name" value="PRK09051.1"/>
    <property type="match status" value="1"/>
</dbReference>
<keyword evidence="11" id="KW-1185">Reference proteome</keyword>
<dbReference type="InterPro" id="IPR020613">
    <property type="entry name" value="Thiolase_CS"/>
</dbReference>
<dbReference type="Gene3D" id="3.40.47.10">
    <property type="match status" value="2"/>
</dbReference>
<feature type="active site" description="Proton acceptor" evidence="6">
    <location>
        <position position="379"/>
    </location>
</feature>
<evidence type="ECO:0000313" key="10">
    <source>
        <dbReference type="EMBL" id="SMF04404.1"/>
    </source>
</evidence>
<dbReference type="PROSITE" id="PS00099">
    <property type="entry name" value="THIOLASE_3"/>
    <property type="match status" value="1"/>
</dbReference>
<feature type="domain" description="Thiolase C-terminal" evidence="9">
    <location>
        <begin position="271"/>
        <end position="392"/>
    </location>
</feature>
<dbReference type="InterPro" id="IPR020617">
    <property type="entry name" value="Thiolase_C"/>
</dbReference>
<dbReference type="GO" id="GO:0044281">
    <property type="term" value="P:small molecule metabolic process"/>
    <property type="evidence" value="ECO:0007669"/>
    <property type="project" value="UniProtKB-ARBA"/>
</dbReference>
<evidence type="ECO:0000256" key="7">
    <source>
        <dbReference type="RuleBase" id="RU003557"/>
    </source>
</evidence>
<keyword evidence="3" id="KW-0583">PHB biosynthesis</keyword>
<dbReference type="CDD" id="cd00751">
    <property type="entry name" value="thiolase"/>
    <property type="match status" value="1"/>
</dbReference>
<protein>
    <submittedName>
        <fullName evidence="10">Acetyl-CoA C-acetyltransferase</fullName>
    </submittedName>
</protein>
<dbReference type="SUPFAM" id="SSF53901">
    <property type="entry name" value="Thiolase-like"/>
    <property type="match status" value="2"/>
</dbReference>
<feature type="domain" description="Thiolase N-terminal" evidence="8">
    <location>
        <begin position="4"/>
        <end position="262"/>
    </location>
</feature>
<evidence type="ECO:0000256" key="1">
    <source>
        <dbReference type="ARBA" id="ARBA00010982"/>
    </source>
</evidence>
<dbReference type="InterPro" id="IPR020616">
    <property type="entry name" value="Thiolase_N"/>
</dbReference>
<dbReference type="STRING" id="560819.SAMN05428998_103197"/>
<dbReference type="Pfam" id="PF00108">
    <property type="entry name" value="Thiolase_N"/>
    <property type="match status" value="1"/>
</dbReference>
<evidence type="ECO:0000256" key="3">
    <source>
        <dbReference type="ARBA" id="ARBA00022752"/>
    </source>
</evidence>
<reference evidence="10 11" key="1">
    <citation type="submission" date="2017-04" db="EMBL/GenBank/DDBJ databases">
        <authorList>
            <person name="Afonso C.L."/>
            <person name="Miller P.J."/>
            <person name="Scott M.A."/>
            <person name="Spackman E."/>
            <person name="Goraichik I."/>
            <person name="Dimitrov K.M."/>
            <person name="Suarez D.L."/>
            <person name="Swayne D.E."/>
        </authorList>
    </citation>
    <scope>NUCLEOTIDE SEQUENCE [LARGE SCALE GENOMIC DNA]</scope>
    <source>
        <strain evidence="10 11">USBA 355</strain>
    </source>
</reference>
<proteinExistence type="inferred from homology"/>
<accession>A0A1Y6BJK9</accession>
<dbReference type="PIRSF" id="PIRSF000429">
    <property type="entry name" value="Ac-CoA_Ac_transf"/>
    <property type="match status" value="1"/>
</dbReference>
<dbReference type="PANTHER" id="PTHR18919">
    <property type="entry name" value="ACETYL-COA C-ACYLTRANSFERASE"/>
    <property type="match status" value="1"/>
</dbReference>
<evidence type="ECO:0000256" key="5">
    <source>
        <dbReference type="ARBA" id="ARBA00037924"/>
    </source>
</evidence>
<keyword evidence="4 7" id="KW-0012">Acyltransferase</keyword>
<dbReference type="AlphaFoldDB" id="A0A1Y6BJK9"/>
<dbReference type="InterPro" id="IPR002155">
    <property type="entry name" value="Thiolase"/>
</dbReference>
<dbReference type="InterPro" id="IPR020610">
    <property type="entry name" value="Thiolase_AS"/>
</dbReference>
<dbReference type="EMBL" id="FWZX01000003">
    <property type="protein sequence ID" value="SMF04404.1"/>
    <property type="molecule type" value="Genomic_DNA"/>
</dbReference>
<comment type="pathway">
    <text evidence="5">Metabolic intermediate biosynthesis; (R)-mevalonate biosynthesis; (R)-mevalonate from acetyl-CoA: step 1/3.</text>
</comment>
<evidence type="ECO:0000256" key="6">
    <source>
        <dbReference type="PIRSR" id="PIRSR000429-1"/>
    </source>
</evidence>
<evidence type="ECO:0000256" key="4">
    <source>
        <dbReference type="ARBA" id="ARBA00023315"/>
    </source>
</evidence>
<evidence type="ECO:0000313" key="11">
    <source>
        <dbReference type="Proteomes" id="UP000192917"/>
    </source>
</evidence>
<keyword evidence="2 7" id="KW-0808">Transferase</keyword>
<comment type="similarity">
    <text evidence="1 7">Belongs to the thiolase-like superfamily. Thiolase family.</text>
</comment>
<dbReference type="Proteomes" id="UP000192917">
    <property type="component" value="Unassembled WGS sequence"/>
</dbReference>
<feature type="active site" description="Acyl-thioester intermediate" evidence="6">
    <location>
        <position position="89"/>
    </location>
</feature>
<evidence type="ECO:0000259" key="9">
    <source>
        <dbReference type="Pfam" id="PF02803"/>
    </source>
</evidence>